<dbReference type="EMBL" id="QOVL01000004">
    <property type="protein sequence ID" value="RXG32347.1"/>
    <property type="molecule type" value="Genomic_DNA"/>
</dbReference>
<organism evidence="1 2">
    <name type="scientific">Leeuwenhoekiella marinoflava</name>
    <dbReference type="NCBI Taxonomy" id="988"/>
    <lineage>
        <taxon>Bacteria</taxon>
        <taxon>Pseudomonadati</taxon>
        <taxon>Bacteroidota</taxon>
        <taxon>Flavobacteriia</taxon>
        <taxon>Flavobacteriales</taxon>
        <taxon>Flavobacteriaceae</taxon>
        <taxon>Leeuwenhoekiella</taxon>
    </lineage>
</organism>
<proteinExistence type="predicted"/>
<dbReference type="AlphaFoldDB" id="A0A4Q0PP86"/>
<accession>A0A4Q0PP86</accession>
<dbReference type="Proteomes" id="UP000290608">
    <property type="component" value="Unassembled WGS sequence"/>
</dbReference>
<comment type="caution">
    <text evidence="1">The sequence shown here is derived from an EMBL/GenBank/DDBJ whole genome shotgun (WGS) entry which is preliminary data.</text>
</comment>
<evidence type="ECO:0000313" key="1">
    <source>
        <dbReference type="EMBL" id="RXG32347.1"/>
    </source>
</evidence>
<protein>
    <submittedName>
        <fullName evidence="1">Uncharacterized protein</fullName>
    </submittedName>
</protein>
<sequence length="41" mass="4382">MKSKPGSNFSEITMLFKTAYRIGILGIAFLENGSIASTTSV</sequence>
<gene>
    <name evidence="1" type="ORF">DSL99_1153</name>
</gene>
<evidence type="ECO:0000313" key="2">
    <source>
        <dbReference type="Proteomes" id="UP000290608"/>
    </source>
</evidence>
<reference evidence="1 2" key="1">
    <citation type="submission" date="2018-07" db="EMBL/GenBank/DDBJ databases">
        <title>Leeuwenhoekiella genomics.</title>
        <authorList>
            <person name="Tahon G."/>
            <person name="Willems A."/>
        </authorList>
    </citation>
    <scope>NUCLEOTIDE SEQUENCE [LARGE SCALE GENOMIC DNA]</scope>
    <source>
        <strain evidence="1 2">LMG 1345</strain>
    </source>
</reference>
<name>A0A4Q0PP86_9FLAO</name>